<comment type="caution">
    <text evidence="1">The sequence shown here is derived from an EMBL/GenBank/DDBJ whole genome shotgun (WGS) entry which is preliminary data.</text>
</comment>
<dbReference type="Gene3D" id="3.30.230.10">
    <property type="match status" value="1"/>
</dbReference>
<dbReference type="InterPro" id="IPR000754">
    <property type="entry name" value="Ribosomal_uS9"/>
</dbReference>
<gene>
    <name evidence="1" type="ORF">HANVADRAFT_5571</name>
</gene>
<dbReference type="EMBL" id="LXPE01000004">
    <property type="protein sequence ID" value="OBA28376.1"/>
    <property type="molecule type" value="Genomic_DNA"/>
</dbReference>
<dbReference type="GO" id="GO:0006412">
    <property type="term" value="P:translation"/>
    <property type="evidence" value="ECO:0007669"/>
    <property type="project" value="InterPro"/>
</dbReference>
<keyword evidence="2" id="KW-1185">Reference proteome</keyword>
<evidence type="ECO:0000313" key="2">
    <source>
        <dbReference type="Proteomes" id="UP000092321"/>
    </source>
</evidence>
<dbReference type="GO" id="GO:0003735">
    <property type="term" value="F:structural constituent of ribosome"/>
    <property type="evidence" value="ECO:0007669"/>
    <property type="project" value="InterPro"/>
</dbReference>
<sequence>MFKSAYLLLNKSAGADVKTKGTKLVNFLEPNQKHFQIPLVPTFYHANNDVVKDIFVQNQLISKYKAFIKYEETQEDHIQINNKFNWKLPTSLKSTLKQKLVLNLNKIYSINKYYKSSDNDILYFMNKYSNVALEEGNKSKSIFNENVSKINRNRELNNERILLREEIDAEGRAYGYSQRMNAKAHVYVSKVLEGQDSKIFINSQYENLKDFFNQIKHRENVIYPLKAVNALNKFNVYCEV</sequence>
<dbReference type="OrthoDB" id="10254627at2759"/>
<dbReference type="AlphaFoldDB" id="A0A1B7TI15"/>
<organism evidence="1 2">
    <name type="scientific">Hanseniaspora valbyensis NRRL Y-1626</name>
    <dbReference type="NCBI Taxonomy" id="766949"/>
    <lineage>
        <taxon>Eukaryota</taxon>
        <taxon>Fungi</taxon>
        <taxon>Dikarya</taxon>
        <taxon>Ascomycota</taxon>
        <taxon>Saccharomycotina</taxon>
        <taxon>Saccharomycetes</taxon>
        <taxon>Saccharomycodales</taxon>
        <taxon>Saccharomycodaceae</taxon>
        <taxon>Hanseniaspora</taxon>
    </lineage>
</organism>
<evidence type="ECO:0000313" key="1">
    <source>
        <dbReference type="EMBL" id="OBA28376.1"/>
    </source>
</evidence>
<dbReference type="GO" id="GO:0005840">
    <property type="term" value="C:ribosome"/>
    <property type="evidence" value="ECO:0007669"/>
    <property type="project" value="InterPro"/>
</dbReference>
<dbReference type="Proteomes" id="UP000092321">
    <property type="component" value="Unassembled WGS sequence"/>
</dbReference>
<dbReference type="InterPro" id="IPR014721">
    <property type="entry name" value="Ribsml_uS5_D2-typ_fold_subgr"/>
</dbReference>
<dbReference type="Pfam" id="PF00380">
    <property type="entry name" value="Ribosomal_S9"/>
    <property type="match status" value="1"/>
</dbReference>
<reference evidence="2" key="1">
    <citation type="journal article" date="2016" name="Proc. Natl. Acad. Sci. U.S.A.">
        <title>Comparative genomics of biotechnologically important yeasts.</title>
        <authorList>
            <person name="Riley R."/>
            <person name="Haridas S."/>
            <person name="Wolfe K.H."/>
            <person name="Lopes M.R."/>
            <person name="Hittinger C.T."/>
            <person name="Goeker M."/>
            <person name="Salamov A.A."/>
            <person name="Wisecaver J.H."/>
            <person name="Long T.M."/>
            <person name="Calvey C.H."/>
            <person name="Aerts A.L."/>
            <person name="Barry K.W."/>
            <person name="Choi C."/>
            <person name="Clum A."/>
            <person name="Coughlan A.Y."/>
            <person name="Deshpande S."/>
            <person name="Douglass A.P."/>
            <person name="Hanson S.J."/>
            <person name="Klenk H.-P."/>
            <person name="LaButti K.M."/>
            <person name="Lapidus A."/>
            <person name="Lindquist E.A."/>
            <person name="Lipzen A.M."/>
            <person name="Meier-Kolthoff J.P."/>
            <person name="Ohm R.A."/>
            <person name="Otillar R.P."/>
            <person name="Pangilinan J.L."/>
            <person name="Peng Y."/>
            <person name="Rokas A."/>
            <person name="Rosa C.A."/>
            <person name="Scheuner C."/>
            <person name="Sibirny A.A."/>
            <person name="Slot J.C."/>
            <person name="Stielow J.B."/>
            <person name="Sun H."/>
            <person name="Kurtzman C.P."/>
            <person name="Blackwell M."/>
            <person name="Grigoriev I.V."/>
            <person name="Jeffries T.W."/>
        </authorList>
    </citation>
    <scope>NUCLEOTIDE SEQUENCE [LARGE SCALE GENOMIC DNA]</scope>
    <source>
        <strain evidence="2">NRRL Y-1626</strain>
    </source>
</reference>
<proteinExistence type="predicted"/>
<feature type="non-terminal residue" evidence="1">
    <location>
        <position position="240"/>
    </location>
</feature>
<name>A0A1B7TI15_9ASCO</name>
<accession>A0A1B7TI15</accession>
<protein>
    <submittedName>
        <fullName evidence="1">Uncharacterized protein</fullName>
    </submittedName>
</protein>